<sequence>MSSKSCHLLPSLPAMTRVLLMLLALLLASAAAHRFTSQEAAAAGGAPTSGDKMSSADGSEPPRRFHAIFQGSSAAAAAALPELKSSPSSLEKMLAGSSSSSSRRSKVAVDNSTNDNGSSQKNRTRQCREGCLGKRSIKDILCTQQRECAMCWDVCNRNHQIRKENELAHRLLLSLSRMIRNESVVAADIEWTTPEELLEHQPHAGVPSPLAASENVERLSRIARDGGGPNGTSVSKIIQALSQASSLMGPESKTVTSSSGSSSSSEQSFHQCLVSWEISGGGLTGNLLTETAKVELSLWPNTKYNVHVTCRNKETDQLIRSAPLLIDTREALVVSLHGTTTTSSTPTTTTTTTTKTTTTRPLAINSVIEEIEVVQEAAAFESASDDVDAEADSYSTAAGNSYQTKPRSNPSGHNLWPIYSATVELPENSKEVLILGVFVALLAFVLIVLTVVILIRRKHDHIEDRELLIESEVLPKILHV</sequence>
<evidence type="ECO:0000313" key="4">
    <source>
        <dbReference type="EnsemblMetazoa" id="AALFPA23_002428.P2248"/>
    </source>
</evidence>
<evidence type="ECO:0000256" key="2">
    <source>
        <dbReference type="SAM" id="Phobius"/>
    </source>
</evidence>
<accession>A0ABM1XSH9</accession>
<dbReference type="Proteomes" id="UP000069940">
    <property type="component" value="Unassembled WGS sequence"/>
</dbReference>
<organism evidence="4 5">
    <name type="scientific">Aedes albopictus</name>
    <name type="common">Asian tiger mosquito</name>
    <name type="synonym">Stegomyia albopicta</name>
    <dbReference type="NCBI Taxonomy" id="7160"/>
    <lineage>
        <taxon>Eukaryota</taxon>
        <taxon>Metazoa</taxon>
        <taxon>Ecdysozoa</taxon>
        <taxon>Arthropoda</taxon>
        <taxon>Hexapoda</taxon>
        <taxon>Insecta</taxon>
        <taxon>Pterygota</taxon>
        <taxon>Neoptera</taxon>
        <taxon>Endopterygota</taxon>
        <taxon>Diptera</taxon>
        <taxon>Nematocera</taxon>
        <taxon>Culicoidea</taxon>
        <taxon>Culicidae</taxon>
        <taxon>Culicinae</taxon>
        <taxon>Aedini</taxon>
        <taxon>Aedes</taxon>
        <taxon>Stegomyia</taxon>
    </lineage>
</organism>
<keyword evidence="2" id="KW-1133">Transmembrane helix</keyword>
<evidence type="ECO:0000313" key="5">
    <source>
        <dbReference type="Proteomes" id="UP000069940"/>
    </source>
</evidence>
<keyword evidence="5" id="KW-1185">Reference proteome</keyword>
<evidence type="ECO:0000256" key="1">
    <source>
        <dbReference type="SAM" id="MobiDB-lite"/>
    </source>
</evidence>
<feature type="compositionally biased region" description="Low complexity" evidence="1">
    <location>
        <begin position="89"/>
        <end position="102"/>
    </location>
</feature>
<feature type="region of interest" description="Disordered" evidence="1">
    <location>
        <begin position="41"/>
        <end position="64"/>
    </location>
</feature>
<dbReference type="RefSeq" id="XP_029722536.1">
    <property type="nucleotide sequence ID" value="XM_029866676.2"/>
</dbReference>
<proteinExistence type="predicted"/>
<keyword evidence="2" id="KW-0812">Transmembrane</keyword>
<name>A0ABM1XSH9_AEDAL</name>
<evidence type="ECO:0000256" key="3">
    <source>
        <dbReference type="SAM" id="SignalP"/>
    </source>
</evidence>
<feature type="compositionally biased region" description="Polar residues" evidence="1">
    <location>
        <begin position="110"/>
        <end position="121"/>
    </location>
</feature>
<feature type="compositionally biased region" description="Low complexity" evidence="1">
    <location>
        <begin position="339"/>
        <end position="358"/>
    </location>
</feature>
<feature type="region of interest" description="Disordered" evidence="1">
    <location>
        <begin position="89"/>
        <end position="127"/>
    </location>
</feature>
<dbReference type="EnsemblMetazoa" id="AALFPA23_002428.R2248">
    <property type="protein sequence ID" value="AALFPA23_002428.P2248"/>
    <property type="gene ID" value="AALFPA23_002428"/>
</dbReference>
<feature type="chain" id="PRO_5046375974" evidence="3">
    <location>
        <begin position="33"/>
        <end position="480"/>
    </location>
</feature>
<reference evidence="4" key="2">
    <citation type="submission" date="2025-05" db="UniProtKB">
        <authorList>
            <consortium name="EnsemblMetazoa"/>
        </authorList>
    </citation>
    <scope>IDENTIFICATION</scope>
    <source>
        <strain evidence="4">Foshan</strain>
    </source>
</reference>
<protein>
    <submittedName>
        <fullName evidence="4">Uncharacterized protein</fullName>
    </submittedName>
</protein>
<dbReference type="GeneID" id="109404900"/>
<reference evidence="5" key="1">
    <citation type="journal article" date="2015" name="Proc. Natl. Acad. Sci. U.S.A.">
        <title>Genome sequence of the Asian Tiger mosquito, Aedes albopictus, reveals insights into its biology, genetics, and evolution.</title>
        <authorList>
            <person name="Chen X.G."/>
            <person name="Jiang X."/>
            <person name="Gu J."/>
            <person name="Xu M."/>
            <person name="Wu Y."/>
            <person name="Deng Y."/>
            <person name="Zhang C."/>
            <person name="Bonizzoni M."/>
            <person name="Dermauw W."/>
            <person name="Vontas J."/>
            <person name="Armbruster P."/>
            <person name="Huang X."/>
            <person name="Yang Y."/>
            <person name="Zhang H."/>
            <person name="He W."/>
            <person name="Peng H."/>
            <person name="Liu Y."/>
            <person name="Wu K."/>
            <person name="Chen J."/>
            <person name="Lirakis M."/>
            <person name="Topalis P."/>
            <person name="Van Leeuwen T."/>
            <person name="Hall A.B."/>
            <person name="Jiang X."/>
            <person name="Thorpe C."/>
            <person name="Mueller R.L."/>
            <person name="Sun C."/>
            <person name="Waterhouse R.M."/>
            <person name="Yan G."/>
            <person name="Tu Z.J."/>
            <person name="Fang X."/>
            <person name="James A.A."/>
        </authorList>
    </citation>
    <scope>NUCLEOTIDE SEQUENCE [LARGE SCALE GENOMIC DNA]</scope>
    <source>
        <strain evidence="5">Foshan</strain>
    </source>
</reference>
<feature type="signal peptide" evidence="3">
    <location>
        <begin position="1"/>
        <end position="32"/>
    </location>
</feature>
<feature type="transmembrane region" description="Helical" evidence="2">
    <location>
        <begin position="432"/>
        <end position="455"/>
    </location>
</feature>
<keyword evidence="2" id="KW-0472">Membrane</keyword>
<feature type="region of interest" description="Disordered" evidence="1">
    <location>
        <begin position="338"/>
        <end position="358"/>
    </location>
</feature>
<keyword evidence="3" id="KW-0732">Signal</keyword>